<dbReference type="PANTHER" id="PTHR35848">
    <property type="entry name" value="OXALATE-BINDING PROTEIN"/>
    <property type="match status" value="1"/>
</dbReference>
<dbReference type="Proteomes" id="UP000199079">
    <property type="component" value="Unassembled WGS sequence"/>
</dbReference>
<dbReference type="SUPFAM" id="SSF51182">
    <property type="entry name" value="RmlC-like cupins"/>
    <property type="match status" value="1"/>
</dbReference>
<evidence type="ECO:0000313" key="4">
    <source>
        <dbReference type="Proteomes" id="UP000199079"/>
    </source>
</evidence>
<sequence>METIDVADLGAEDSPQNRASVADALGATDFAMNYYALDPGEAFTAGLHAHLDQEETFLVLEGEATFETASGPTAETETVTVGEGQLVRFAPGEYQQGRNESDEPLRALAMGTPQESTDVRIAGPCEACGDSDYLEFAMVDGAPGVECPECGMQTAL</sequence>
<dbReference type="InterPro" id="IPR011051">
    <property type="entry name" value="RmlC_Cupin_sf"/>
</dbReference>
<evidence type="ECO:0000256" key="1">
    <source>
        <dbReference type="ARBA" id="ARBA00022723"/>
    </source>
</evidence>
<dbReference type="InterPro" id="IPR014710">
    <property type="entry name" value="RmlC-like_jellyroll"/>
</dbReference>
<dbReference type="AlphaFoldDB" id="A0A1H3E9H5"/>
<reference evidence="4" key="1">
    <citation type="submission" date="2016-10" db="EMBL/GenBank/DDBJ databases">
        <authorList>
            <person name="Varghese N."/>
            <person name="Submissions S."/>
        </authorList>
    </citation>
    <scope>NUCLEOTIDE SEQUENCE [LARGE SCALE GENOMIC DNA]</scope>
    <source>
        <strain evidence="4">DC30,IBRC 10041,KCTC 4046</strain>
    </source>
</reference>
<dbReference type="Gene3D" id="2.60.120.10">
    <property type="entry name" value="Jelly Rolls"/>
    <property type="match status" value="1"/>
</dbReference>
<evidence type="ECO:0000259" key="2">
    <source>
        <dbReference type="Pfam" id="PF07883"/>
    </source>
</evidence>
<proteinExistence type="predicted"/>
<dbReference type="EMBL" id="FNPC01000001">
    <property type="protein sequence ID" value="SDX74539.1"/>
    <property type="molecule type" value="Genomic_DNA"/>
</dbReference>
<name>A0A1H3E9H5_9EURY</name>
<feature type="domain" description="Cupin type-2" evidence="2">
    <location>
        <begin position="35"/>
        <end position="109"/>
    </location>
</feature>
<organism evidence="3 4">
    <name type="scientific">Halopenitus persicus</name>
    <dbReference type="NCBI Taxonomy" id="1048396"/>
    <lineage>
        <taxon>Archaea</taxon>
        <taxon>Methanobacteriati</taxon>
        <taxon>Methanobacteriota</taxon>
        <taxon>Stenosarchaea group</taxon>
        <taxon>Halobacteria</taxon>
        <taxon>Halobacteriales</taxon>
        <taxon>Haloferacaceae</taxon>
        <taxon>Halopenitus</taxon>
    </lineage>
</organism>
<evidence type="ECO:0000313" key="3">
    <source>
        <dbReference type="EMBL" id="SDX74539.1"/>
    </source>
</evidence>
<protein>
    <submittedName>
        <fullName evidence="3">Cupin domain-containing protein</fullName>
    </submittedName>
</protein>
<dbReference type="OrthoDB" id="190812at2157"/>
<accession>A0A1H3E9H5</accession>
<keyword evidence="4" id="KW-1185">Reference proteome</keyword>
<dbReference type="Pfam" id="PF07883">
    <property type="entry name" value="Cupin_2"/>
    <property type="match status" value="1"/>
</dbReference>
<dbReference type="GO" id="GO:0046872">
    <property type="term" value="F:metal ion binding"/>
    <property type="evidence" value="ECO:0007669"/>
    <property type="project" value="UniProtKB-KW"/>
</dbReference>
<dbReference type="RefSeq" id="WP_092730413.1">
    <property type="nucleotide sequence ID" value="NZ_FNPC01000001.1"/>
</dbReference>
<dbReference type="InterPro" id="IPR013096">
    <property type="entry name" value="Cupin_2"/>
</dbReference>
<keyword evidence="1" id="KW-0479">Metal-binding</keyword>
<dbReference type="InterPro" id="IPR051610">
    <property type="entry name" value="GPI/OXD"/>
</dbReference>
<dbReference type="PANTHER" id="PTHR35848:SF9">
    <property type="entry name" value="SLL1358 PROTEIN"/>
    <property type="match status" value="1"/>
</dbReference>
<gene>
    <name evidence="3" type="ORF">SAMN05216564_101315</name>
</gene>